<feature type="transmembrane region" description="Helical" evidence="1">
    <location>
        <begin position="65"/>
        <end position="87"/>
    </location>
</feature>
<reference evidence="2" key="1">
    <citation type="submission" date="2021-06" db="EMBL/GenBank/DDBJ databases">
        <authorList>
            <person name="Kallberg Y."/>
            <person name="Tangrot J."/>
            <person name="Rosling A."/>
        </authorList>
    </citation>
    <scope>NUCLEOTIDE SEQUENCE</scope>
    <source>
        <strain evidence="2">FL966</strain>
    </source>
</reference>
<evidence type="ECO:0000256" key="1">
    <source>
        <dbReference type="SAM" id="Phobius"/>
    </source>
</evidence>
<keyword evidence="1" id="KW-0472">Membrane</keyword>
<evidence type="ECO:0000313" key="3">
    <source>
        <dbReference type="Proteomes" id="UP000789759"/>
    </source>
</evidence>
<feature type="transmembrane region" description="Helical" evidence="1">
    <location>
        <begin position="94"/>
        <end position="114"/>
    </location>
</feature>
<proteinExistence type="predicted"/>
<gene>
    <name evidence="2" type="ORF">CPELLU_LOCUS15982</name>
</gene>
<name>A0A9N9NYP7_9GLOM</name>
<feature type="non-terminal residue" evidence="2">
    <location>
        <position position="1"/>
    </location>
</feature>
<dbReference type="OrthoDB" id="2442295at2759"/>
<keyword evidence="3" id="KW-1185">Reference proteome</keyword>
<evidence type="ECO:0000313" key="2">
    <source>
        <dbReference type="EMBL" id="CAG8773138.1"/>
    </source>
</evidence>
<protein>
    <submittedName>
        <fullName evidence="2">16571_t:CDS:1</fullName>
    </submittedName>
</protein>
<organism evidence="2 3">
    <name type="scientific">Cetraspora pellucida</name>
    <dbReference type="NCBI Taxonomy" id="1433469"/>
    <lineage>
        <taxon>Eukaryota</taxon>
        <taxon>Fungi</taxon>
        <taxon>Fungi incertae sedis</taxon>
        <taxon>Mucoromycota</taxon>
        <taxon>Glomeromycotina</taxon>
        <taxon>Glomeromycetes</taxon>
        <taxon>Diversisporales</taxon>
        <taxon>Gigasporaceae</taxon>
        <taxon>Cetraspora</taxon>
    </lineage>
</organism>
<keyword evidence="1" id="KW-1133">Transmembrane helix</keyword>
<accession>A0A9N9NYP7</accession>
<comment type="caution">
    <text evidence="2">The sequence shown here is derived from an EMBL/GenBank/DDBJ whole genome shotgun (WGS) entry which is preliminary data.</text>
</comment>
<dbReference type="Proteomes" id="UP000789759">
    <property type="component" value="Unassembled WGS sequence"/>
</dbReference>
<dbReference type="EMBL" id="CAJVQA010022293">
    <property type="protein sequence ID" value="CAG8773138.1"/>
    <property type="molecule type" value="Genomic_DNA"/>
</dbReference>
<sequence>SLGNPKRISVLEKSDLYCKRQSNYEWIKHFIILICFFESILIMIYDVKQIYDEGTPADVIINLELLRWIFDIIYFLLVSFVSFRFFFRQKIPKRASFCIILVSIMQVFFEYALYCTPKGADSIFFFILTTILTRTISSFFSNDNFKDIRVKDIEHYGIKNLEEEKNYKFVFLRILQEDKIYDYLGHQRLYIQVNDNDNKMQEYIKNIQEFYRKQEYEYVREVYEQLTKKLGGRKKRCYYQRFIQCINKVIKGKQFEDNKGKKVEDNDNECYLCRTQKSHTRINIDTTENHFIQIKTIDGTQITEDYTDYKNNFEEIVSEKFKDPVGITRIFGRYYDIVDNEYKIPGAKIMSKHLSESNVKVYANVLELGYFQYFVYSHRAYKDSKQNNKPYDKADIEIIISDKHKIVFTNSNVKWYVIPGFGTRKDNTIEYKECKKLQDILNNIETPPSID</sequence>
<dbReference type="AlphaFoldDB" id="A0A9N9NYP7"/>
<keyword evidence="1" id="KW-0812">Transmembrane</keyword>
<feature type="transmembrane region" description="Helical" evidence="1">
    <location>
        <begin position="26"/>
        <end position="45"/>
    </location>
</feature>